<evidence type="ECO:0000313" key="3">
    <source>
        <dbReference type="EMBL" id="MDQ0190512.1"/>
    </source>
</evidence>
<reference evidence="3 4" key="1">
    <citation type="submission" date="2023-07" db="EMBL/GenBank/DDBJ databases">
        <title>Genomic Encyclopedia of Type Strains, Phase IV (KMG-IV): sequencing the most valuable type-strain genomes for metagenomic binning, comparative biology and taxonomic classification.</title>
        <authorList>
            <person name="Goeker M."/>
        </authorList>
    </citation>
    <scope>NUCLEOTIDE SEQUENCE [LARGE SCALE GENOMIC DNA]</scope>
    <source>
        <strain evidence="3 4">DSM 4006</strain>
    </source>
</reference>
<evidence type="ECO:0000256" key="1">
    <source>
        <dbReference type="ARBA" id="ARBA00010888"/>
    </source>
</evidence>
<comment type="similarity">
    <text evidence="1 2">Belongs to the UPF0297 family.</text>
</comment>
<protein>
    <recommendedName>
        <fullName evidence="2">UPF0297 protein J2S03_002377</fullName>
    </recommendedName>
</protein>
<keyword evidence="4" id="KW-1185">Reference proteome</keyword>
<comment type="caution">
    <text evidence="3">The sequence shown here is derived from an EMBL/GenBank/DDBJ whole genome shotgun (WGS) entry which is preliminary data.</text>
</comment>
<dbReference type="NCBIfam" id="NF003997">
    <property type="entry name" value="PRK05473.1"/>
    <property type="match status" value="1"/>
</dbReference>
<proteinExistence type="inferred from homology"/>
<dbReference type="Proteomes" id="UP001232973">
    <property type="component" value="Unassembled WGS sequence"/>
</dbReference>
<dbReference type="HAMAP" id="MF_01507">
    <property type="entry name" value="UPF0297"/>
    <property type="match status" value="1"/>
</dbReference>
<organism evidence="3 4">
    <name type="scientific">Alicyclobacillus cycloheptanicus</name>
    <dbReference type="NCBI Taxonomy" id="1457"/>
    <lineage>
        <taxon>Bacteria</taxon>
        <taxon>Bacillati</taxon>
        <taxon>Bacillota</taxon>
        <taxon>Bacilli</taxon>
        <taxon>Bacillales</taxon>
        <taxon>Alicyclobacillaceae</taxon>
        <taxon>Alicyclobacillus</taxon>
    </lineage>
</organism>
<evidence type="ECO:0000256" key="2">
    <source>
        <dbReference type="HAMAP-Rule" id="MF_01507"/>
    </source>
</evidence>
<evidence type="ECO:0000313" key="4">
    <source>
        <dbReference type="Proteomes" id="UP001232973"/>
    </source>
</evidence>
<gene>
    <name evidence="3" type="ORF">J2S03_002377</name>
</gene>
<dbReference type="Pfam" id="PF06135">
    <property type="entry name" value="IreB"/>
    <property type="match status" value="1"/>
</dbReference>
<accession>A0ABT9XJN1</accession>
<name>A0ABT9XJN1_9BACL</name>
<sequence>MGAGFDETMRFEAKSENEEARRAFELAYRALTEKGYNPIYQIAGYLISGDPAYITSHLDARNTIRRIERDDLIEELVRAYAQWTTHADSGR</sequence>
<dbReference type="PANTHER" id="PTHR40067:SF1">
    <property type="entry name" value="UPF0297 PROTEIN YRZL"/>
    <property type="match status" value="1"/>
</dbReference>
<dbReference type="EMBL" id="JAUSTP010000019">
    <property type="protein sequence ID" value="MDQ0190512.1"/>
    <property type="molecule type" value="Genomic_DNA"/>
</dbReference>
<dbReference type="RefSeq" id="WP_407654029.1">
    <property type="nucleotide sequence ID" value="NZ_CP067097.1"/>
</dbReference>
<dbReference type="PANTHER" id="PTHR40067">
    <property type="entry name" value="UPF0297 PROTEIN YRZL"/>
    <property type="match status" value="1"/>
</dbReference>
<dbReference type="InterPro" id="IPR009309">
    <property type="entry name" value="IreB"/>
</dbReference>